<feature type="transmembrane region" description="Helical" evidence="1">
    <location>
        <begin position="201"/>
        <end position="222"/>
    </location>
</feature>
<dbReference type="EMBL" id="PCRN01000066">
    <property type="protein sequence ID" value="PIP22220.1"/>
    <property type="molecule type" value="Genomic_DNA"/>
</dbReference>
<keyword evidence="1" id="KW-1133">Transmembrane helix</keyword>
<feature type="transmembrane region" description="Helical" evidence="1">
    <location>
        <begin position="34"/>
        <end position="57"/>
    </location>
</feature>
<dbReference type="AlphaFoldDB" id="A0A2G9YSI1"/>
<evidence type="ECO:0000313" key="2">
    <source>
        <dbReference type="EMBL" id="PIP22220.1"/>
    </source>
</evidence>
<proteinExistence type="predicted"/>
<comment type="caution">
    <text evidence="2">The sequence shown here is derived from an EMBL/GenBank/DDBJ whole genome shotgun (WGS) entry which is preliminary data.</text>
</comment>
<evidence type="ECO:0008006" key="4">
    <source>
        <dbReference type="Google" id="ProtNLM"/>
    </source>
</evidence>
<feature type="transmembrane region" description="Helical" evidence="1">
    <location>
        <begin position="100"/>
        <end position="120"/>
    </location>
</feature>
<protein>
    <recommendedName>
        <fullName evidence="4">Histidine kinase N-terminal 7TM region domain-containing protein</fullName>
    </recommendedName>
</protein>
<evidence type="ECO:0000256" key="1">
    <source>
        <dbReference type="SAM" id="Phobius"/>
    </source>
</evidence>
<feature type="transmembrane region" description="Helical" evidence="1">
    <location>
        <begin position="69"/>
        <end position="88"/>
    </location>
</feature>
<gene>
    <name evidence="2" type="ORF">COX38_01805</name>
</gene>
<dbReference type="Proteomes" id="UP000229054">
    <property type="component" value="Unassembled WGS sequence"/>
</dbReference>
<feature type="transmembrane region" description="Helical" evidence="1">
    <location>
        <begin position="172"/>
        <end position="189"/>
    </location>
</feature>
<name>A0A2G9YSI1_9BACT</name>
<reference evidence="2 3" key="1">
    <citation type="submission" date="2017-09" db="EMBL/GenBank/DDBJ databases">
        <title>Depth-based differentiation of microbial function through sediment-hosted aquifers and enrichment of novel symbionts in the deep terrestrial subsurface.</title>
        <authorList>
            <person name="Probst A.J."/>
            <person name="Ladd B."/>
            <person name="Jarett J.K."/>
            <person name="Geller-Mcgrath D.E."/>
            <person name="Sieber C.M."/>
            <person name="Emerson J.B."/>
            <person name="Anantharaman K."/>
            <person name="Thomas B.C."/>
            <person name="Malmstrom R."/>
            <person name="Stieglmeier M."/>
            <person name="Klingl A."/>
            <person name="Woyke T."/>
            <person name="Ryan C.M."/>
            <person name="Banfield J.F."/>
        </authorList>
    </citation>
    <scope>NUCLEOTIDE SEQUENCE [LARGE SCALE GENOMIC DNA]</scope>
    <source>
        <strain evidence="2">CG23_combo_of_CG06-09_8_20_14_all_39_25</strain>
    </source>
</reference>
<keyword evidence="1" id="KW-0812">Transmembrane</keyword>
<feature type="transmembrane region" description="Helical" evidence="1">
    <location>
        <begin position="140"/>
        <end position="160"/>
    </location>
</feature>
<feature type="transmembrane region" description="Helical" evidence="1">
    <location>
        <begin position="6"/>
        <end position="27"/>
    </location>
</feature>
<accession>A0A2G9YSI1</accession>
<organism evidence="2 3">
    <name type="scientific">Candidatus Nealsonbacteria bacterium CG23_combo_of_CG06-09_8_20_14_all_39_25</name>
    <dbReference type="NCBI Taxonomy" id="1974723"/>
    <lineage>
        <taxon>Bacteria</taxon>
        <taxon>Candidatus Nealsoniibacteriota</taxon>
    </lineage>
</organism>
<evidence type="ECO:0000313" key="3">
    <source>
        <dbReference type="Proteomes" id="UP000229054"/>
    </source>
</evidence>
<sequence length="234" mass="26771">MLTITSISTGLTSLIFLLCGVHLYFSWKKKKEDILLRVFMVLLLSIGFQQMFFSLGSGLFVRDVLASNVSWWMAHIFMFLGLGYFVRFPLRVKFPEKERMILKIVIIYSVIGATILLFHVPQIVPLFMENAVFNWQVPALAGATIGIFSTLIALFSLYVFLSETRKVETKILKFRSLFLALGIFVYYVGGPVHNFVMTPLMMFVACSLLVFGALIMMLGIYLPKIFKYLQVKTR</sequence>
<keyword evidence="1" id="KW-0472">Membrane</keyword>